<dbReference type="PANTHER" id="PTHR47371">
    <property type="entry name" value="LIPOTEICHOIC ACID SYNTHASE"/>
    <property type="match status" value="1"/>
</dbReference>
<feature type="active site" evidence="6">
    <location>
        <position position="341"/>
    </location>
</feature>
<evidence type="ECO:0000256" key="1">
    <source>
        <dbReference type="ARBA" id="ARBA00004651"/>
    </source>
</evidence>
<comment type="subcellular location">
    <subcellularLocation>
        <location evidence="1">Cell membrane</location>
        <topology evidence="1">Multi-pass membrane protein</topology>
    </subcellularLocation>
</comment>
<protein>
    <submittedName>
        <fullName evidence="11">Sulfatase</fullName>
    </submittedName>
</protein>
<keyword evidence="12" id="KW-1185">Reference proteome</keyword>
<feature type="binding site" evidence="8">
    <location>
        <position position="523"/>
    </location>
    <ligand>
        <name>Mn(2+)</name>
        <dbReference type="ChEBI" id="CHEBI:29035"/>
    </ligand>
</feature>
<dbReference type="PANTHER" id="PTHR47371:SF3">
    <property type="entry name" value="PHOSPHOGLYCEROL TRANSFERASE I"/>
    <property type="match status" value="1"/>
</dbReference>
<keyword evidence="7" id="KW-0479">Metal-binding</keyword>
<feature type="transmembrane region" description="Helical" evidence="9">
    <location>
        <begin position="144"/>
        <end position="163"/>
    </location>
</feature>
<reference evidence="11 12" key="1">
    <citation type="submission" date="2018-06" db="EMBL/GenBank/DDBJ databases">
        <title>Azoarcus communis strain SWub3 genome.</title>
        <authorList>
            <person name="Zorraquino Salvo V."/>
            <person name="Toubiana D."/>
            <person name="Blumwald E."/>
        </authorList>
    </citation>
    <scope>NUCLEOTIDE SEQUENCE [LARGE SCALE GENOMIC DNA]</scope>
    <source>
        <strain evidence="11 12">SWub3</strain>
    </source>
</reference>
<keyword evidence="5 9" id="KW-0472">Membrane</keyword>
<feature type="transmembrane region" description="Helical" evidence="9">
    <location>
        <begin position="12"/>
        <end position="35"/>
    </location>
</feature>
<evidence type="ECO:0000256" key="2">
    <source>
        <dbReference type="ARBA" id="ARBA00022475"/>
    </source>
</evidence>
<dbReference type="CDD" id="cd16015">
    <property type="entry name" value="LTA_synthase"/>
    <property type="match status" value="1"/>
</dbReference>
<feature type="transmembrane region" description="Helical" evidence="9">
    <location>
        <begin position="91"/>
        <end position="115"/>
    </location>
</feature>
<dbReference type="Gene3D" id="3.40.720.10">
    <property type="entry name" value="Alkaline Phosphatase, subunit A"/>
    <property type="match status" value="1"/>
</dbReference>
<evidence type="ECO:0000259" key="10">
    <source>
        <dbReference type="Pfam" id="PF00884"/>
    </source>
</evidence>
<accession>A0A323V4Z8</accession>
<dbReference type="RefSeq" id="WP_110522815.1">
    <property type="nucleotide sequence ID" value="NZ_QKOE01000001.1"/>
</dbReference>
<feature type="binding site" evidence="7">
    <location>
        <position position="456"/>
    </location>
    <ligand>
        <name>substrate</name>
    </ligand>
</feature>
<evidence type="ECO:0000256" key="6">
    <source>
        <dbReference type="PIRSR" id="PIRSR005091-1"/>
    </source>
</evidence>
<dbReference type="InterPro" id="IPR017850">
    <property type="entry name" value="Alkaline_phosphatase_core_sf"/>
</dbReference>
<keyword evidence="7" id="KW-0464">Manganese</keyword>
<evidence type="ECO:0000256" key="3">
    <source>
        <dbReference type="ARBA" id="ARBA00022692"/>
    </source>
</evidence>
<proteinExistence type="predicted"/>
<keyword evidence="4 9" id="KW-1133">Transmembrane helix</keyword>
<evidence type="ECO:0000313" key="12">
    <source>
        <dbReference type="Proteomes" id="UP000248259"/>
    </source>
</evidence>
<gene>
    <name evidence="11" type="ORF">DNK49_03040</name>
</gene>
<feature type="transmembrane region" description="Helical" evidence="9">
    <location>
        <begin position="60"/>
        <end position="79"/>
    </location>
</feature>
<dbReference type="SUPFAM" id="SSF53649">
    <property type="entry name" value="Alkaline phosphatase-like"/>
    <property type="match status" value="1"/>
</dbReference>
<evidence type="ECO:0000256" key="5">
    <source>
        <dbReference type="ARBA" id="ARBA00023136"/>
    </source>
</evidence>
<name>A0A323V4Z8_9RHOO</name>
<evidence type="ECO:0000256" key="4">
    <source>
        <dbReference type="ARBA" id="ARBA00022989"/>
    </source>
</evidence>
<evidence type="ECO:0000256" key="7">
    <source>
        <dbReference type="PIRSR" id="PIRSR005091-2"/>
    </source>
</evidence>
<evidence type="ECO:0000313" key="11">
    <source>
        <dbReference type="EMBL" id="PZA18516.1"/>
    </source>
</evidence>
<feature type="domain" description="Sulfatase N-terminal" evidence="10">
    <location>
        <begin position="293"/>
        <end position="580"/>
    </location>
</feature>
<evidence type="ECO:0000256" key="8">
    <source>
        <dbReference type="PIRSR" id="PIRSR005091-3"/>
    </source>
</evidence>
<comment type="caution">
    <text evidence="11">The sequence shown here is derived from an EMBL/GenBank/DDBJ whole genome shotgun (WGS) entry which is preliminary data.</text>
</comment>
<dbReference type="OrthoDB" id="9760224at2"/>
<dbReference type="Pfam" id="PF00884">
    <property type="entry name" value="Sulfatase"/>
    <property type="match status" value="1"/>
</dbReference>
<dbReference type="AlphaFoldDB" id="A0A323V4Z8"/>
<feature type="transmembrane region" description="Helical" evidence="9">
    <location>
        <begin position="184"/>
        <end position="202"/>
    </location>
</feature>
<feature type="binding site" evidence="8">
    <location>
        <position position="341"/>
    </location>
    <ligand>
        <name>Mn(2+)</name>
        <dbReference type="ChEBI" id="CHEBI:29035"/>
    </ligand>
</feature>
<feature type="binding site" evidence="8">
    <location>
        <position position="522"/>
    </location>
    <ligand>
        <name>Mn(2+)</name>
        <dbReference type="ChEBI" id="CHEBI:29035"/>
    </ligand>
</feature>
<dbReference type="InterPro" id="IPR050448">
    <property type="entry name" value="OpgB/LTA_synthase_biosynth"/>
</dbReference>
<keyword evidence="2" id="KW-1003">Cell membrane</keyword>
<evidence type="ECO:0000256" key="9">
    <source>
        <dbReference type="SAM" id="Phobius"/>
    </source>
</evidence>
<dbReference type="InterPro" id="IPR000917">
    <property type="entry name" value="Sulfatase_N"/>
</dbReference>
<keyword evidence="3 9" id="KW-0812">Transmembrane</keyword>
<dbReference type="Proteomes" id="UP000248259">
    <property type="component" value="Unassembled WGS sequence"/>
</dbReference>
<dbReference type="PIRSF" id="PIRSF005091">
    <property type="entry name" value="Mmb_sulf_HI1246"/>
    <property type="match status" value="1"/>
</dbReference>
<organism evidence="11 12">
    <name type="scientific">Parazoarcus communis SWub3 = DSM 12120</name>
    <dbReference type="NCBI Taxonomy" id="1121029"/>
    <lineage>
        <taxon>Bacteria</taxon>
        <taxon>Pseudomonadati</taxon>
        <taxon>Pseudomonadota</taxon>
        <taxon>Betaproteobacteria</taxon>
        <taxon>Rhodocyclales</taxon>
        <taxon>Zoogloeaceae</taxon>
        <taxon>Parazoarcus</taxon>
    </lineage>
</organism>
<dbReference type="GO" id="GO:0005886">
    <property type="term" value="C:plasma membrane"/>
    <property type="evidence" value="ECO:0007669"/>
    <property type="project" value="UniProtKB-SubCell"/>
</dbReference>
<dbReference type="InterPro" id="IPR012160">
    <property type="entry name" value="LtaS-like"/>
</dbReference>
<dbReference type="EMBL" id="QKOE01000001">
    <property type="protein sequence ID" value="PZA18516.1"/>
    <property type="molecule type" value="Genomic_DNA"/>
</dbReference>
<feature type="binding site" evidence="8">
    <location>
        <position position="301"/>
    </location>
    <ligand>
        <name>Mn(2+)</name>
        <dbReference type="ChEBI" id="CHEBI:29035"/>
    </ligand>
</feature>
<dbReference type="GO" id="GO:0046872">
    <property type="term" value="F:metal ion binding"/>
    <property type="evidence" value="ECO:0007669"/>
    <property type="project" value="UniProtKB-KW"/>
</dbReference>
<sequence length="680" mass="75258">MSWLKSRRIRYFAALVASFFLLLLGLRMVFLAFFADHHGLVHESPRAILQALSIGARFDLRLALLISLPVAVLAAIPRFNLTKCRLLRGAALLYLGIATLLTLLIHILDFGHYAYLEQRLSATALRFLSNADISTQMVWESYPVVWITLGWLLASALFITFLARIQRRFLERQASVQPSWTRTGITAAVVIPLVFLGLIGRVDDLNLQNPVPLRWSDAFFSGNPAVDALGLNPAIFIYDTHRIAQERYDENALRQHYDVVARYLGVTTPDPATLTMTRTVGPQAHRIQSPKPPNVVFVMLESLGASRSALFGNPLNPTPNLDRLATEGWLFKNFHVPVSGTAKTVWASITGIPDAARSESATRNPFISNQKVLINDLKGYERIYAVGGSAGWANMNALIKGSIEDIQLHEEGAWQSPNEDVWGISDLNLFRETDALLREKAKSGPFFAYIQTAGNHRPFTIPEDNDGFVKVDIPDAEAEAAGFQSTAQLNAVRLLDHSVGRFIEMAKRSGYYDNTIFVLFGDHNGRISRLPFMPPAFELLNLESTHVHAMIHAPRWIEPRVTEEAASLVDLLPTVAGMLGLNYTTATMGRDLQLPPPEGERAVPVILREGAYPLIGAVTRHHLVTMNADGSQASMHDLASGTPLQDVSATAPEEFARLSALARGLHEAARFMMYDNVVDD</sequence>